<sequence length="61" mass="6994">MNARARSSDCKPGVYAAAAQEIQNMNGAFINDKMKVVPVKANFDEEVRKRLWRMHEELTAR</sequence>
<gene>
    <name evidence="1" type="ORF">J34TS1_18360</name>
</gene>
<dbReference type="RefSeq" id="WP_212977992.1">
    <property type="nucleotide sequence ID" value="NZ_AP025343.1"/>
</dbReference>
<dbReference type="AlphaFoldDB" id="A0A919YAB6"/>
<protein>
    <submittedName>
        <fullName evidence="1">Uncharacterized protein</fullName>
    </submittedName>
</protein>
<name>A0A919YAB6_9BACL</name>
<evidence type="ECO:0000313" key="2">
    <source>
        <dbReference type="Proteomes" id="UP000682811"/>
    </source>
</evidence>
<keyword evidence="2" id="KW-1185">Reference proteome</keyword>
<organism evidence="1 2">
    <name type="scientific">Paenibacillus azoreducens</name>
    <dbReference type="NCBI Taxonomy" id="116718"/>
    <lineage>
        <taxon>Bacteria</taxon>
        <taxon>Bacillati</taxon>
        <taxon>Bacillota</taxon>
        <taxon>Bacilli</taxon>
        <taxon>Bacillales</taxon>
        <taxon>Paenibacillaceae</taxon>
        <taxon>Paenibacillus</taxon>
    </lineage>
</organism>
<evidence type="ECO:0000313" key="1">
    <source>
        <dbReference type="EMBL" id="GIO47071.1"/>
    </source>
</evidence>
<dbReference type="Proteomes" id="UP000682811">
    <property type="component" value="Unassembled WGS sequence"/>
</dbReference>
<accession>A0A919YAB6</accession>
<proteinExistence type="predicted"/>
<reference evidence="1 2" key="1">
    <citation type="submission" date="2021-03" db="EMBL/GenBank/DDBJ databases">
        <title>Antimicrobial resistance genes in bacteria isolated from Japanese honey, and their potential for conferring macrolide and lincosamide resistance in the American foulbrood pathogen Paenibacillus larvae.</title>
        <authorList>
            <person name="Okamoto M."/>
            <person name="Kumagai M."/>
            <person name="Kanamori H."/>
            <person name="Takamatsu D."/>
        </authorList>
    </citation>
    <scope>NUCLEOTIDE SEQUENCE [LARGE SCALE GENOMIC DNA]</scope>
    <source>
        <strain evidence="1 2">J34TS1</strain>
    </source>
</reference>
<dbReference type="EMBL" id="BORT01000006">
    <property type="protein sequence ID" value="GIO47071.1"/>
    <property type="molecule type" value="Genomic_DNA"/>
</dbReference>
<comment type="caution">
    <text evidence="1">The sequence shown here is derived from an EMBL/GenBank/DDBJ whole genome shotgun (WGS) entry which is preliminary data.</text>
</comment>